<name>A0A1W0WH22_HYPEX</name>
<dbReference type="OrthoDB" id="343609at2759"/>
<sequence length="558" mass="61773">MDNQPTILQRYRGLLIITLSILGFLYEFINTVNNVAFTSSAHSGTIYQIAEAVNLSQYPLKTLTTMLILVTFWRKSPAIFRLTEQTKMLREFSTTRPRTEIKAAIFSKISAAVFLIFSTNIAIIIGYRVIRIRNSEVYPGMWAIAAFPWPKLNLMQEQMINFFMRNLTETTRILCSGYLAGLIYKFRMGSASDCHRLLCSQASDEKQMTQFAVQRAWNNREEALELAGQIQQEIGCLLALILLADIVALNSTLSDFLFVADSWAVLRNFAAIALYIVSVVCITGGLISLLEMDDATLETVKNIQSSVGRITVSSMKNRDPTPFQRHWRLTPVTEQLSERADKLELLRLLSTFKSGCFGTRKAVPALYVFGYVSRGTIINVAGLLLTFLCFMLDQYRRRDSVGLLCLGIATAQQVGAVQPSPPNCVCPSPANPIPGFPSANGQINGPNGVPFTSPAIPINPFAPQKPVKPLCGSNGIVYNTMCDFVNAQFFDQSLGLRPCPKPNQKPVLCCLTSGVTRNSTSMGAMQQFLLDNPSAAVRCHGPCPCNLQCPGWKKQRKG</sequence>
<keyword evidence="3" id="KW-1185">Reference proteome</keyword>
<evidence type="ECO:0000313" key="2">
    <source>
        <dbReference type="EMBL" id="OQV14501.1"/>
    </source>
</evidence>
<protein>
    <recommendedName>
        <fullName evidence="4">Kazal-like domain-containing protein</fullName>
    </recommendedName>
</protein>
<feature type="transmembrane region" description="Helical" evidence="1">
    <location>
        <begin position="237"/>
        <end position="260"/>
    </location>
</feature>
<organism evidence="2 3">
    <name type="scientific">Hypsibius exemplaris</name>
    <name type="common">Freshwater tardigrade</name>
    <dbReference type="NCBI Taxonomy" id="2072580"/>
    <lineage>
        <taxon>Eukaryota</taxon>
        <taxon>Metazoa</taxon>
        <taxon>Ecdysozoa</taxon>
        <taxon>Tardigrada</taxon>
        <taxon>Eutardigrada</taxon>
        <taxon>Parachela</taxon>
        <taxon>Hypsibioidea</taxon>
        <taxon>Hypsibiidae</taxon>
        <taxon>Hypsibius</taxon>
    </lineage>
</organism>
<proteinExistence type="predicted"/>
<keyword evidence="1" id="KW-1133">Transmembrane helix</keyword>
<evidence type="ECO:0000313" key="3">
    <source>
        <dbReference type="Proteomes" id="UP000192578"/>
    </source>
</evidence>
<feature type="transmembrane region" description="Helical" evidence="1">
    <location>
        <begin position="371"/>
        <end position="392"/>
    </location>
</feature>
<evidence type="ECO:0008006" key="4">
    <source>
        <dbReference type="Google" id="ProtNLM"/>
    </source>
</evidence>
<dbReference type="EMBL" id="MTYJ01000104">
    <property type="protein sequence ID" value="OQV14501.1"/>
    <property type="molecule type" value="Genomic_DNA"/>
</dbReference>
<dbReference type="AlphaFoldDB" id="A0A1W0WH22"/>
<comment type="caution">
    <text evidence="2">The sequence shown here is derived from an EMBL/GenBank/DDBJ whole genome shotgun (WGS) entry which is preliminary data.</text>
</comment>
<accession>A0A1W0WH22</accession>
<dbReference type="SUPFAM" id="SSF100895">
    <property type="entry name" value="Kazal-type serine protease inhibitors"/>
    <property type="match status" value="1"/>
</dbReference>
<dbReference type="InterPro" id="IPR036058">
    <property type="entry name" value="Kazal_dom_sf"/>
</dbReference>
<keyword evidence="1" id="KW-0472">Membrane</keyword>
<evidence type="ECO:0000256" key="1">
    <source>
        <dbReference type="SAM" id="Phobius"/>
    </source>
</evidence>
<dbReference type="Proteomes" id="UP000192578">
    <property type="component" value="Unassembled WGS sequence"/>
</dbReference>
<keyword evidence="1" id="KW-0812">Transmembrane</keyword>
<reference evidence="3" key="1">
    <citation type="submission" date="2017-01" db="EMBL/GenBank/DDBJ databases">
        <title>Comparative genomics of anhydrobiosis in the tardigrade Hypsibius dujardini.</title>
        <authorList>
            <person name="Yoshida Y."/>
            <person name="Koutsovoulos G."/>
            <person name="Laetsch D."/>
            <person name="Stevens L."/>
            <person name="Kumar S."/>
            <person name="Horikawa D."/>
            <person name="Ishino K."/>
            <person name="Komine S."/>
            <person name="Tomita M."/>
            <person name="Blaxter M."/>
            <person name="Arakawa K."/>
        </authorList>
    </citation>
    <scope>NUCLEOTIDE SEQUENCE [LARGE SCALE GENOMIC DNA]</scope>
    <source>
        <strain evidence="3">Z151</strain>
    </source>
</reference>
<gene>
    <name evidence="2" type="ORF">BV898_11341</name>
</gene>
<feature type="transmembrane region" description="Helical" evidence="1">
    <location>
        <begin position="272"/>
        <end position="290"/>
    </location>
</feature>
<feature type="transmembrane region" description="Helical" evidence="1">
    <location>
        <begin position="103"/>
        <end position="127"/>
    </location>
</feature>
<feature type="transmembrane region" description="Helical" evidence="1">
    <location>
        <begin position="12"/>
        <end position="29"/>
    </location>
</feature>